<reference evidence="1 2" key="2">
    <citation type="journal article" date="2022" name="Mol. Ecol. Resour.">
        <title>The genomes of chicory, endive, great burdock and yacon provide insights into Asteraceae paleo-polyploidization history and plant inulin production.</title>
        <authorList>
            <person name="Fan W."/>
            <person name="Wang S."/>
            <person name="Wang H."/>
            <person name="Wang A."/>
            <person name="Jiang F."/>
            <person name="Liu H."/>
            <person name="Zhao H."/>
            <person name="Xu D."/>
            <person name="Zhang Y."/>
        </authorList>
    </citation>
    <scope>NUCLEOTIDE SEQUENCE [LARGE SCALE GENOMIC DNA]</scope>
    <source>
        <strain evidence="2">cv. Punajuju</strain>
        <tissue evidence="1">Leaves</tissue>
    </source>
</reference>
<accession>A0ACB9BRL5</accession>
<name>A0ACB9BRL5_CICIN</name>
<comment type="caution">
    <text evidence="1">The sequence shown here is derived from an EMBL/GenBank/DDBJ whole genome shotgun (WGS) entry which is preliminary data.</text>
</comment>
<evidence type="ECO:0000313" key="1">
    <source>
        <dbReference type="EMBL" id="KAI3724615.1"/>
    </source>
</evidence>
<dbReference type="Proteomes" id="UP001055811">
    <property type="component" value="Linkage Group LG06"/>
</dbReference>
<evidence type="ECO:0000313" key="2">
    <source>
        <dbReference type="Proteomes" id="UP001055811"/>
    </source>
</evidence>
<sequence>MRLIYIGHGSRWWLLRTPNFFSYLYATGADLFNSASSSTEGRSILHFIIGATSSLSHRLKVGCRQLTHSSSSSSKLKICFMWFVNSSRLEPYAVRVALTFSYNQRWRIAAATTHWREDGMVGEESPVADCTSND</sequence>
<reference evidence="2" key="1">
    <citation type="journal article" date="2022" name="Mol. Ecol. Resour.">
        <title>The genomes of chicory, endive, great burdock and yacon provide insights into Asteraceae palaeo-polyploidization history and plant inulin production.</title>
        <authorList>
            <person name="Fan W."/>
            <person name="Wang S."/>
            <person name="Wang H."/>
            <person name="Wang A."/>
            <person name="Jiang F."/>
            <person name="Liu H."/>
            <person name="Zhao H."/>
            <person name="Xu D."/>
            <person name="Zhang Y."/>
        </authorList>
    </citation>
    <scope>NUCLEOTIDE SEQUENCE [LARGE SCALE GENOMIC DNA]</scope>
    <source>
        <strain evidence="2">cv. Punajuju</strain>
    </source>
</reference>
<organism evidence="1 2">
    <name type="scientific">Cichorium intybus</name>
    <name type="common">Chicory</name>
    <dbReference type="NCBI Taxonomy" id="13427"/>
    <lineage>
        <taxon>Eukaryota</taxon>
        <taxon>Viridiplantae</taxon>
        <taxon>Streptophyta</taxon>
        <taxon>Embryophyta</taxon>
        <taxon>Tracheophyta</taxon>
        <taxon>Spermatophyta</taxon>
        <taxon>Magnoliopsida</taxon>
        <taxon>eudicotyledons</taxon>
        <taxon>Gunneridae</taxon>
        <taxon>Pentapetalae</taxon>
        <taxon>asterids</taxon>
        <taxon>campanulids</taxon>
        <taxon>Asterales</taxon>
        <taxon>Asteraceae</taxon>
        <taxon>Cichorioideae</taxon>
        <taxon>Cichorieae</taxon>
        <taxon>Cichoriinae</taxon>
        <taxon>Cichorium</taxon>
    </lineage>
</organism>
<dbReference type="EMBL" id="CM042014">
    <property type="protein sequence ID" value="KAI3724615.1"/>
    <property type="molecule type" value="Genomic_DNA"/>
</dbReference>
<proteinExistence type="predicted"/>
<keyword evidence="2" id="KW-1185">Reference proteome</keyword>
<gene>
    <name evidence="1" type="ORF">L2E82_36398</name>
</gene>
<protein>
    <submittedName>
        <fullName evidence="1">Uncharacterized protein</fullName>
    </submittedName>
</protein>